<dbReference type="RefSeq" id="WP_144229968.1">
    <property type="nucleotide sequence ID" value="NZ_CBCRVV010000007.1"/>
</dbReference>
<dbReference type="InterPro" id="IPR013694">
    <property type="entry name" value="VIT"/>
</dbReference>
<feature type="domain" description="VWFA" evidence="3">
    <location>
        <begin position="305"/>
        <end position="475"/>
    </location>
</feature>
<feature type="transmembrane region" description="Helical" evidence="1">
    <location>
        <begin position="642"/>
        <end position="659"/>
    </location>
</feature>
<evidence type="ECO:0000313" key="6">
    <source>
        <dbReference type="Proteomes" id="UP000315648"/>
    </source>
</evidence>
<dbReference type="Pfam" id="PF08487">
    <property type="entry name" value="VIT"/>
    <property type="match status" value="1"/>
</dbReference>
<protein>
    <submittedName>
        <fullName evidence="5">VWA domain-containing protein</fullName>
    </submittedName>
</protein>
<reference evidence="5 6" key="1">
    <citation type="submission" date="2019-07" db="EMBL/GenBank/DDBJ databases">
        <title>Description of 53C-WASEF.</title>
        <authorList>
            <person name="Pitt A."/>
            <person name="Hahn M.W."/>
        </authorList>
    </citation>
    <scope>NUCLEOTIDE SEQUENCE [LARGE SCALE GENOMIC DNA]</scope>
    <source>
        <strain evidence="5 6">53C-WASEF</strain>
    </source>
</reference>
<dbReference type="OrthoDB" id="9784383at2"/>
<comment type="caution">
    <text evidence="5">The sequence shown here is derived from an EMBL/GenBank/DDBJ whole genome shotgun (WGS) entry which is preliminary data.</text>
</comment>
<accession>A0A556QS03</accession>
<feature type="domain" description="VIT" evidence="4">
    <location>
        <begin position="33"/>
        <end position="161"/>
    </location>
</feature>
<dbReference type="AlphaFoldDB" id="A0A556QS03"/>
<sequence length="669" mass="72312">MKRFALLLLFLPAVLFAQNDDSADSTRDKNLSPYFWVRNASPGADTLPLKSTHVEATLAGVIADVSVTQVYTNTGTTPIEAIYVFPGSTRAAVHGLTLTIGERRIEARVQERQQARRTYEAAKSAGKTTSLLEQQRPNVFQMNVANILPGDEVRVELRYTELLVPTDGVYEFVYPGVVGPRYSKTAAANASTDDTWVQNPYLPTQTNDPTAFTLTVNCLTGVPLREAACYTHRTSIVYADPSRARITLDPSETTGANRDFILRYRLTGEALQAGLLVSEGANENFFLAMIQPPARPVAATLPPRDYLFVVDVSGSMRGFPLQTTRTLLRQLFPGLRPQDTFNVLLFSGDSRTLSPRSLPATPANLEAALNLLSGQDGAGGTELLPALQAAFALPRQENLSRIITVITDGYVDVEAKAFDLVRSHADKGNVFAFGIGSSVNRHLIEGIARAGQGEPFIVTDPGEAETVAKAFHNYIAAPVLTAAKLEITGLDAYDIEPRSLPDVFAQRPVIVLGKWRGPRTGQLTLRGLTGAAPFAATLDLAKAQSISGGGLSHLWARHRISQLMDDISRESTPERIAEVTTLGLSYNLLTRYTSFVAVDEIVRRTGANLTTVNQPVPLPQGVAASAVGNSGGGNIPTSPEPGTFALMITAALIILIPVYRRHRSQRPQA</sequence>
<keyword evidence="6" id="KW-1185">Reference proteome</keyword>
<evidence type="ECO:0000256" key="1">
    <source>
        <dbReference type="SAM" id="Phobius"/>
    </source>
</evidence>
<dbReference type="PANTHER" id="PTHR45737">
    <property type="entry name" value="VON WILLEBRAND FACTOR A DOMAIN-CONTAINING PROTEIN 5A"/>
    <property type="match status" value="1"/>
</dbReference>
<keyword evidence="1" id="KW-1133">Transmembrane helix</keyword>
<dbReference type="PANTHER" id="PTHR45737:SF6">
    <property type="entry name" value="VON WILLEBRAND FACTOR A DOMAIN-CONTAINING PROTEIN 5A"/>
    <property type="match status" value="1"/>
</dbReference>
<feature type="signal peptide" evidence="2">
    <location>
        <begin position="1"/>
        <end position="17"/>
    </location>
</feature>
<organism evidence="5 6">
    <name type="scientific">Rariglobus hedericola</name>
    <dbReference type="NCBI Taxonomy" id="2597822"/>
    <lineage>
        <taxon>Bacteria</taxon>
        <taxon>Pseudomonadati</taxon>
        <taxon>Verrucomicrobiota</taxon>
        <taxon>Opitutia</taxon>
        <taxon>Opitutales</taxon>
        <taxon>Opitutaceae</taxon>
        <taxon>Rariglobus</taxon>
    </lineage>
</organism>
<keyword evidence="1" id="KW-0812">Transmembrane</keyword>
<dbReference type="InterPro" id="IPR036465">
    <property type="entry name" value="vWFA_dom_sf"/>
</dbReference>
<dbReference type="EMBL" id="VMBG01000001">
    <property type="protein sequence ID" value="TSJ79427.1"/>
    <property type="molecule type" value="Genomic_DNA"/>
</dbReference>
<dbReference type="SUPFAM" id="SSF53300">
    <property type="entry name" value="vWA-like"/>
    <property type="match status" value="1"/>
</dbReference>
<dbReference type="SMART" id="SM00609">
    <property type="entry name" value="VIT"/>
    <property type="match status" value="1"/>
</dbReference>
<dbReference type="Pfam" id="PF13768">
    <property type="entry name" value="VWA_3"/>
    <property type="match status" value="1"/>
</dbReference>
<dbReference type="Proteomes" id="UP000315648">
    <property type="component" value="Unassembled WGS sequence"/>
</dbReference>
<evidence type="ECO:0000256" key="2">
    <source>
        <dbReference type="SAM" id="SignalP"/>
    </source>
</evidence>
<dbReference type="InterPro" id="IPR002035">
    <property type="entry name" value="VWF_A"/>
</dbReference>
<name>A0A556QS03_9BACT</name>
<evidence type="ECO:0000259" key="4">
    <source>
        <dbReference type="PROSITE" id="PS51468"/>
    </source>
</evidence>
<dbReference type="PROSITE" id="PS51468">
    <property type="entry name" value="VIT"/>
    <property type="match status" value="1"/>
</dbReference>
<keyword evidence="2" id="KW-0732">Signal</keyword>
<gene>
    <name evidence="5" type="ORF">FPL22_09105</name>
</gene>
<dbReference type="PROSITE" id="PS50234">
    <property type="entry name" value="VWFA"/>
    <property type="match status" value="1"/>
</dbReference>
<proteinExistence type="predicted"/>
<keyword evidence="1" id="KW-0472">Membrane</keyword>
<feature type="chain" id="PRO_5021947427" evidence="2">
    <location>
        <begin position="18"/>
        <end position="669"/>
    </location>
</feature>
<dbReference type="SMART" id="SM00327">
    <property type="entry name" value="VWA"/>
    <property type="match status" value="1"/>
</dbReference>
<evidence type="ECO:0000259" key="3">
    <source>
        <dbReference type="PROSITE" id="PS50234"/>
    </source>
</evidence>
<evidence type="ECO:0000313" key="5">
    <source>
        <dbReference type="EMBL" id="TSJ79427.1"/>
    </source>
</evidence>
<dbReference type="Gene3D" id="3.40.50.410">
    <property type="entry name" value="von Willebrand factor, type A domain"/>
    <property type="match status" value="1"/>
</dbReference>